<name>A0A0K1Q3J1_9BACT</name>
<gene>
    <name evidence="2" type="ORF">AKJ09_06860</name>
</gene>
<keyword evidence="1" id="KW-0732">Signal</keyword>
<feature type="chain" id="PRO_5005466744" evidence="1">
    <location>
        <begin position="23"/>
        <end position="407"/>
    </location>
</feature>
<protein>
    <submittedName>
        <fullName evidence="2">Tryptophan synthase alpha chain</fullName>
    </submittedName>
</protein>
<evidence type="ECO:0000313" key="2">
    <source>
        <dbReference type="EMBL" id="AKV00197.1"/>
    </source>
</evidence>
<feature type="signal peptide" evidence="1">
    <location>
        <begin position="1"/>
        <end position="22"/>
    </location>
</feature>
<evidence type="ECO:0000256" key="1">
    <source>
        <dbReference type="SAM" id="SignalP"/>
    </source>
</evidence>
<dbReference type="Proteomes" id="UP000064967">
    <property type="component" value="Chromosome"/>
</dbReference>
<dbReference type="KEGG" id="llu:AKJ09_06860"/>
<proteinExistence type="predicted"/>
<dbReference type="AlphaFoldDB" id="A0A0K1Q3J1"/>
<organism evidence="2 3">
    <name type="scientific">Labilithrix luteola</name>
    <dbReference type="NCBI Taxonomy" id="1391654"/>
    <lineage>
        <taxon>Bacteria</taxon>
        <taxon>Pseudomonadati</taxon>
        <taxon>Myxococcota</taxon>
        <taxon>Polyangia</taxon>
        <taxon>Polyangiales</taxon>
        <taxon>Labilitrichaceae</taxon>
        <taxon>Labilithrix</taxon>
    </lineage>
</organism>
<reference evidence="2 3" key="1">
    <citation type="submission" date="2015-08" db="EMBL/GenBank/DDBJ databases">
        <authorList>
            <person name="Babu N.S."/>
            <person name="Beckwith C.J."/>
            <person name="Beseler K.G."/>
            <person name="Brison A."/>
            <person name="Carone J.V."/>
            <person name="Caskin T.P."/>
            <person name="Diamond M."/>
            <person name="Durham M.E."/>
            <person name="Foxe J.M."/>
            <person name="Go M."/>
            <person name="Henderson B.A."/>
            <person name="Jones I.B."/>
            <person name="McGettigan J.A."/>
            <person name="Micheletti S.J."/>
            <person name="Nasrallah M.E."/>
            <person name="Ortiz D."/>
            <person name="Piller C.R."/>
            <person name="Privatt S.R."/>
            <person name="Schneider S.L."/>
            <person name="Sharp S."/>
            <person name="Smith T.C."/>
            <person name="Stanton J.D."/>
            <person name="Ullery H.E."/>
            <person name="Wilson R.J."/>
            <person name="Serrano M.G."/>
            <person name="Buck G."/>
            <person name="Lee V."/>
            <person name="Wang Y."/>
            <person name="Carvalho R."/>
            <person name="Voegtly L."/>
            <person name="Shi R."/>
            <person name="Duckworth R."/>
            <person name="Johnson A."/>
            <person name="Loviza R."/>
            <person name="Walstead R."/>
            <person name="Shah Z."/>
            <person name="Kiflezghi M."/>
            <person name="Wade K."/>
            <person name="Ball S.L."/>
            <person name="Bradley K.W."/>
            <person name="Asai D.J."/>
            <person name="Bowman C.A."/>
            <person name="Russell D.A."/>
            <person name="Pope W.H."/>
            <person name="Jacobs-Sera D."/>
            <person name="Hendrix R.W."/>
            <person name="Hatfull G.F."/>
        </authorList>
    </citation>
    <scope>NUCLEOTIDE SEQUENCE [LARGE SCALE GENOMIC DNA]</scope>
    <source>
        <strain evidence="2 3">DSM 27648</strain>
    </source>
</reference>
<accession>A0A0K1Q3J1</accession>
<dbReference type="EMBL" id="CP012333">
    <property type="protein sequence ID" value="AKV00197.1"/>
    <property type="molecule type" value="Genomic_DNA"/>
</dbReference>
<keyword evidence="3" id="KW-1185">Reference proteome</keyword>
<evidence type="ECO:0000313" key="3">
    <source>
        <dbReference type="Proteomes" id="UP000064967"/>
    </source>
</evidence>
<dbReference type="PATRIC" id="fig|1391654.3.peg.6968"/>
<sequence>MLTHAAWVAVLLPIAAVAPACAGNNEAIIGQDCDLGFCDAGADVVATPPSFTPPPDAGDADASASQPPHVLACIATECPAPYADCSKSPSFRCQTNLMNDPANCGACGVSCLGYGSINMGASCINGKCVFECQLKQDSNGAPLDFRDCNGLIDDGCETDIAGDAENCGACGNVCPAGQRCINGKCGCASGMLDCGRCVNPRFDDSHCGACGNRCTTPVPACSPMPSQTFYGCKNSECGKLKCNSGFSDCNGDLGKGCASDGCEVDTSKDPNNCGGCGIACGPDQDCRDDGVGPQCLDKCSKSGLTQCRKGCKDLLNDKSNCGACNFFCLPARANQDSFCSKGICETACLPGFADCNGDPNDGCETDLTRHPAHCGACGHECDFGVGQPCIEGKCLMTECDAGGGETK</sequence>
<dbReference type="STRING" id="1391654.AKJ09_06860"/>